<dbReference type="SUPFAM" id="SSF46785">
    <property type="entry name" value="Winged helix' DNA-binding domain"/>
    <property type="match status" value="1"/>
</dbReference>
<protein>
    <submittedName>
        <fullName evidence="5">Leucine-responsive regulatory protein</fullName>
    </submittedName>
</protein>
<dbReference type="InterPro" id="IPR019887">
    <property type="entry name" value="Tscrpt_reg_AsnC/Lrp_C"/>
</dbReference>
<evidence type="ECO:0000259" key="4">
    <source>
        <dbReference type="PROSITE" id="PS50956"/>
    </source>
</evidence>
<dbReference type="Pfam" id="PF13412">
    <property type="entry name" value="HTH_24"/>
    <property type="match status" value="1"/>
</dbReference>
<dbReference type="PANTHER" id="PTHR30154">
    <property type="entry name" value="LEUCINE-RESPONSIVE REGULATORY PROTEIN"/>
    <property type="match status" value="1"/>
</dbReference>
<dbReference type="Pfam" id="PF01037">
    <property type="entry name" value="AsnC_trans_reg"/>
    <property type="match status" value="1"/>
</dbReference>
<dbReference type="Proteomes" id="UP001342418">
    <property type="component" value="Chromosome"/>
</dbReference>
<dbReference type="InterPro" id="IPR000485">
    <property type="entry name" value="AsnC-type_HTH_dom"/>
</dbReference>
<dbReference type="Gene3D" id="3.30.70.920">
    <property type="match status" value="1"/>
</dbReference>
<dbReference type="InterPro" id="IPR019885">
    <property type="entry name" value="Tscrpt_reg_HTH_AsnC-type_CS"/>
</dbReference>
<organism evidence="5 6">
    <name type="scientific">Nitratireductor thuwali</name>
    <dbReference type="NCBI Taxonomy" id="2267699"/>
    <lineage>
        <taxon>Bacteria</taxon>
        <taxon>Pseudomonadati</taxon>
        <taxon>Pseudomonadota</taxon>
        <taxon>Alphaproteobacteria</taxon>
        <taxon>Hyphomicrobiales</taxon>
        <taxon>Phyllobacteriaceae</taxon>
        <taxon>Nitratireductor</taxon>
    </lineage>
</organism>
<dbReference type="PROSITE" id="PS50956">
    <property type="entry name" value="HTH_ASNC_2"/>
    <property type="match status" value="1"/>
</dbReference>
<feature type="domain" description="HTH asnC-type" evidence="4">
    <location>
        <begin position="5"/>
        <end position="66"/>
    </location>
</feature>
<dbReference type="InterPro" id="IPR011008">
    <property type="entry name" value="Dimeric_a/b-barrel"/>
</dbReference>
<proteinExistence type="predicted"/>
<keyword evidence="3" id="KW-0804">Transcription</keyword>
<dbReference type="SUPFAM" id="SSF54909">
    <property type="entry name" value="Dimeric alpha+beta barrel"/>
    <property type="match status" value="1"/>
</dbReference>
<dbReference type="PRINTS" id="PR00033">
    <property type="entry name" value="HTHASNC"/>
</dbReference>
<dbReference type="InterPro" id="IPR019888">
    <property type="entry name" value="Tscrpt_reg_AsnC-like"/>
</dbReference>
<accession>A0ABY5MPX9</accession>
<evidence type="ECO:0000313" key="5">
    <source>
        <dbReference type="EMBL" id="UUP19165.1"/>
    </source>
</evidence>
<keyword evidence="1" id="KW-0805">Transcription regulation</keyword>
<dbReference type="RefSeq" id="WP_338531346.1">
    <property type="nucleotide sequence ID" value="NZ_CP030941.1"/>
</dbReference>
<dbReference type="PANTHER" id="PTHR30154:SF34">
    <property type="entry name" value="TRANSCRIPTIONAL REGULATOR AZLB"/>
    <property type="match status" value="1"/>
</dbReference>
<name>A0ABY5MPX9_9HYPH</name>
<gene>
    <name evidence="5" type="primary">lrp_10</name>
    <name evidence="5" type="ORF">NTH_03656</name>
</gene>
<evidence type="ECO:0000313" key="6">
    <source>
        <dbReference type="Proteomes" id="UP001342418"/>
    </source>
</evidence>
<sequence>MPSRLDSIDRNILRALQQDGRLTNVELADKVGLSPSPCLRRVKRLEAEGIIRGYRAIIDRATTGLGLTVLTEIKVGRHTRKNADALQQALEDVPEIVSCHMVSGAPDFIAEIVVPDLAAYERLLSDVLLNLPMVEDIRSNFSLRPVKTDGPLPVRP</sequence>
<dbReference type="PROSITE" id="PS00519">
    <property type="entry name" value="HTH_ASNC_1"/>
    <property type="match status" value="1"/>
</dbReference>
<evidence type="ECO:0000256" key="2">
    <source>
        <dbReference type="ARBA" id="ARBA00023125"/>
    </source>
</evidence>
<dbReference type="InterPro" id="IPR036388">
    <property type="entry name" value="WH-like_DNA-bd_sf"/>
</dbReference>
<dbReference type="InterPro" id="IPR011991">
    <property type="entry name" value="ArsR-like_HTH"/>
</dbReference>
<dbReference type="EMBL" id="CP030941">
    <property type="protein sequence ID" value="UUP19165.1"/>
    <property type="molecule type" value="Genomic_DNA"/>
</dbReference>
<dbReference type="CDD" id="cd00090">
    <property type="entry name" value="HTH_ARSR"/>
    <property type="match status" value="1"/>
</dbReference>
<dbReference type="SMART" id="SM00344">
    <property type="entry name" value="HTH_ASNC"/>
    <property type="match status" value="1"/>
</dbReference>
<dbReference type="InterPro" id="IPR036390">
    <property type="entry name" value="WH_DNA-bd_sf"/>
</dbReference>
<keyword evidence="6" id="KW-1185">Reference proteome</keyword>
<evidence type="ECO:0000256" key="1">
    <source>
        <dbReference type="ARBA" id="ARBA00023015"/>
    </source>
</evidence>
<dbReference type="Gene3D" id="1.10.10.10">
    <property type="entry name" value="Winged helix-like DNA-binding domain superfamily/Winged helix DNA-binding domain"/>
    <property type="match status" value="1"/>
</dbReference>
<keyword evidence="2" id="KW-0238">DNA-binding</keyword>
<reference evidence="5 6" key="1">
    <citation type="submission" date="2018-07" db="EMBL/GenBank/DDBJ databases">
        <title>Genome sequence of Nitratireductor thuwali#1536.</title>
        <authorList>
            <person name="Michoud G."/>
            <person name="Merlino G."/>
            <person name="Sefrji F.O."/>
            <person name="Daffonchio D."/>
        </authorList>
    </citation>
    <scope>NUCLEOTIDE SEQUENCE [LARGE SCALE GENOMIC DNA]</scope>
    <source>
        <strain evidence="6">Nit1536</strain>
    </source>
</reference>
<evidence type="ECO:0000256" key="3">
    <source>
        <dbReference type="ARBA" id="ARBA00023163"/>
    </source>
</evidence>